<name>M7SCX4_EUTLA</name>
<protein>
    <recommendedName>
        <fullName evidence="11">Cytochrome b-c1 complex subunit 8</fullName>
    </recommendedName>
    <alternativeName>
        <fullName evidence="11">Complex III subunit 8</fullName>
    </alternativeName>
</protein>
<dbReference type="Gene3D" id="1.20.5.210">
    <property type="entry name" value="Cytochrome b-c1 complex subunit 8"/>
    <property type="match status" value="1"/>
</dbReference>
<keyword evidence="8" id="KW-1133">Transmembrane helix</keyword>
<keyword evidence="4 11" id="KW-0679">Respiratory chain</keyword>
<dbReference type="eggNOG" id="KOG4116">
    <property type="taxonomic scope" value="Eukaryota"/>
</dbReference>
<dbReference type="GO" id="GO:0006122">
    <property type="term" value="P:mitochondrial electron transport, ubiquinol to cytochrome c"/>
    <property type="evidence" value="ECO:0007669"/>
    <property type="project" value="UniProtKB-UniRule"/>
</dbReference>
<evidence type="ECO:0000256" key="3">
    <source>
        <dbReference type="ARBA" id="ARBA00022448"/>
    </source>
</evidence>
<organism evidence="12 13">
    <name type="scientific">Eutypa lata (strain UCR-EL1)</name>
    <name type="common">Grapevine dieback disease fungus</name>
    <name type="synonym">Eutypa armeniacae</name>
    <dbReference type="NCBI Taxonomy" id="1287681"/>
    <lineage>
        <taxon>Eukaryota</taxon>
        <taxon>Fungi</taxon>
        <taxon>Dikarya</taxon>
        <taxon>Ascomycota</taxon>
        <taxon>Pezizomycotina</taxon>
        <taxon>Sordariomycetes</taxon>
        <taxon>Xylariomycetidae</taxon>
        <taxon>Xylariales</taxon>
        <taxon>Diatrypaceae</taxon>
        <taxon>Eutypa</taxon>
    </lineage>
</organism>
<evidence type="ECO:0000256" key="6">
    <source>
        <dbReference type="ARBA" id="ARBA00022792"/>
    </source>
</evidence>
<keyword evidence="5" id="KW-0812">Transmembrane</keyword>
<dbReference type="STRING" id="1287681.M7SCX4"/>
<keyword evidence="6 11" id="KW-0999">Mitochondrion inner membrane</keyword>
<evidence type="ECO:0000256" key="11">
    <source>
        <dbReference type="RuleBase" id="RU368118"/>
    </source>
</evidence>
<evidence type="ECO:0000256" key="8">
    <source>
        <dbReference type="ARBA" id="ARBA00022989"/>
    </source>
</evidence>
<dbReference type="PANTHER" id="PTHR12119">
    <property type="entry name" value="UBIQUINOL-CYTOCHROME C REDUCTASE COMPLEX UBIQUINONE-BINDING PROTEIN QP-C"/>
    <property type="match status" value="1"/>
</dbReference>
<evidence type="ECO:0000313" key="12">
    <source>
        <dbReference type="EMBL" id="EMR62028.1"/>
    </source>
</evidence>
<dbReference type="Pfam" id="PF02939">
    <property type="entry name" value="UcrQ"/>
    <property type="match status" value="1"/>
</dbReference>
<gene>
    <name evidence="12" type="ORF">UCREL1_11036</name>
</gene>
<reference evidence="13" key="1">
    <citation type="journal article" date="2013" name="Genome Announc.">
        <title>Draft genome sequence of the grapevine dieback fungus Eutypa lata UCR-EL1.</title>
        <authorList>
            <person name="Blanco-Ulate B."/>
            <person name="Rolshausen P.E."/>
            <person name="Cantu D."/>
        </authorList>
    </citation>
    <scope>NUCLEOTIDE SEQUENCE [LARGE SCALE GENOMIC DNA]</scope>
    <source>
        <strain evidence="13">UCR-EL1</strain>
    </source>
</reference>
<keyword evidence="9 11" id="KW-0496">Mitochondrion</keyword>
<accession>M7SCX4</accession>
<evidence type="ECO:0000256" key="2">
    <source>
        <dbReference type="ARBA" id="ARBA00007668"/>
    </source>
</evidence>
<dbReference type="Proteomes" id="UP000012174">
    <property type="component" value="Unassembled WGS sequence"/>
</dbReference>
<dbReference type="SUPFAM" id="SSF81508">
    <property type="entry name" value="Ubiquinone-binding protein QP-C of cytochrome bc1 complex (Ubiquinol-cytochrome c reductase)"/>
    <property type="match status" value="1"/>
</dbReference>
<evidence type="ECO:0000256" key="9">
    <source>
        <dbReference type="ARBA" id="ARBA00023128"/>
    </source>
</evidence>
<dbReference type="GO" id="GO:0005743">
    <property type="term" value="C:mitochondrial inner membrane"/>
    <property type="evidence" value="ECO:0007669"/>
    <property type="project" value="UniProtKB-SubCell"/>
</dbReference>
<proteinExistence type="inferred from homology"/>
<dbReference type="HOGENOM" id="CLU_156007_0_1_1"/>
<comment type="function">
    <text evidence="11">Component of the ubiquinol-cytochrome c oxidoreductase, a multisubunit transmembrane complex that is part of the mitochondrial electron transport chain which drives oxidative phosphorylation. The complex plays an important role in the uptake of multiple carbon sources present in different host niches.</text>
</comment>
<evidence type="ECO:0000256" key="1">
    <source>
        <dbReference type="ARBA" id="ARBA00004434"/>
    </source>
</evidence>
<dbReference type="PANTHER" id="PTHR12119:SF2">
    <property type="entry name" value="CYTOCHROME B-C1 COMPLEX SUBUNIT 8"/>
    <property type="match status" value="1"/>
</dbReference>
<dbReference type="EMBL" id="KB707510">
    <property type="protein sequence ID" value="EMR62028.1"/>
    <property type="molecule type" value="Genomic_DNA"/>
</dbReference>
<dbReference type="OMA" id="QWAIERN"/>
<evidence type="ECO:0000256" key="10">
    <source>
        <dbReference type="ARBA" id="ARBA00023136"/>
    </source>
</evidence>
<evidence type="ECO:0000256" key="4">
    <source>
        <dbReference type="ARBA" id="ARBA00022660"/>
    </source>
</evidence>
<keyword evidence="12" id="KW-0830">Ubiquinone</keyword>
<dbReference type="GO" id="GO:0045275">
    <property type="term" value="C:respiratory chain complex III"/>
    <property type="evidence" value="ECO:0007669"/>
    <property type="project" value="UniProtKB-UniRule"/>
</dbReference>
<evidence type="ECO:0000256" key="7">
    <source>
        <dbReference type="ARBA" id="ARBA00022982"/>
    </source>
</evidence>
<evidence type="ECO:0000313" key="13">
    <source>
        <dbReference type="Proteomes" id="UP000012174"/>
    </source>
</evidence>
<evidence type="ECO:0000256" key="5">
    <source>
        <dbReference type="ARBA" id="ARBA00022692"/>
    </source>
</evidence>
<comment type="subunit">
    <text evidence="11">Component of the ubiquinol-cytochrome c oxidoreductase (cytochrome b-c1 complex, complex III, CIII), a multisubunit enzyme composed of 3 respiratory subunits cytochrome b, cytochrome c1 and Rieske protein, 2 core protein subunits, and additional low-molecular weight protein subunits. The complex exists as an obligatory dimer and forms supercomplexes (SCs) in the inner mitochondrial membrane with cytochrome c oxidase (complex IV, CIV).</text>
</comment>
<dbReference type="FunFam" id="1.20.5.210:FF:000001">
    <property type="entry name" value="Cytochrome b-c1 complex subunit 8"/>
    <property type="match status" value="1"/>
</dbReference>
<dbReference type="AlphaFoldDB" id="M7SCX4"/>
<dbReference type="InterPro" id="IPR036642">
    <property type="entry name" value="Cyt_bc1_su8_sf"/>
</dbReference>
<comment type="subcellular location">
    <subcellularLocation>
        <location evidence="1 11">Mitochondrion inner membrane</location>
        <topology evidence="1 11">Single-pass membrane protein</topology>
    </subcellularLocation>
</comment>
<keyword evidence="13" id="KW-1185">Reference proteome</keyword>
<dbReference type="KEGG" id="ela:UCREL1_11036"/>
<keyword evidence="7 11" id="KW-0249">Electron transport</keyword>
<sequence length="107" mass="12111">MRPTQALFSGDEPPVNKYGKYLNKVEWGNFGCVLPQRGIITYSMSPNRQNPLAGAANAAVFNTWRRFSKQVLYWAPPLFVAYYAMKWADERNEYLNSKAGRVEASGA</sequence>
<comment type="similarity">
    <text evidence="2 11">Belongs to the UQCRQ/QCR8 family.</text>
</comment>
<dbReference type="InterPro" id="IPR004205">
    <property type="entry name" value="Cyt_bc1_su8"/>
</dbReference>
<keyword evidence="10" id="KW-0472">Membrane</keyword>
<dbReference type="OrthoDB" id="6683853at2759"/>
<keyword evidence="3 11" id="KW-0813">Transport</keyword>